<accession>A0A803QFE0</accession>
<protein>
    <submittedName>
        <fullName evidence="2">Uncharacterized protein</fullName>
    </submittedName>
</protein>
<proteinExistence type="predicted"/>
<evidence type="ECO:0000313" key="2">
    <source>
        <dbReference type="EnsemblPlants" id="cds.evm.model.09.202"/>
    </source>
</evidence>
<reference evidence="2" key="1">
    <citation type="submission" date="2018-11" db="EMBL/GenBank/DDBJ databases">
        <authorList>
            <person name="Grassa J C."/>
        </authorList>
    </citation>
    <scope>NUCLEOTIDE SEQUENCE [LARGE SCALE GENOMIC DNA]</scope>
</reference>
<evidence type="ECO:0000313" key="3">
    <source>
        <dbReference type="Proteomes" id="UP000596661"/>
    </source>
</evidence>
<keyword evidence="3" id="KW-1185">Reference proteome</keyword>
<dbReference type="EnsemblPlants" id="evm.model.09.202">
    <property type="protein sequence ID" value="cds.evm.model.09.202"/>
    <property type="gene ID" value="evm.TU.09.202"/>
</dbReference>
<organism evidence="2 3">
    <name type="scientific">Cannabis sativa</name>
    <name type="common">Hemp</name>
    <name type="synonym">Marijuana</name>
    <dbReference type="NCBI Taxonomy" id="3483"/>
    <lineage>
        <taxon>Eukaryota</taxon>
        <taxon>Viridiplantae</taxon>
        <taxon>Streptophyta</taxon>
        <taxon>Embryophyta</taxon>
        <taxon>Tracheophyta</taxon>
        <taxon>Spermatophyta</taxon>
        <taxon>Magnoliopsida</taxon>
        <taxon>eudicotyledons</taxon>
        <taxon>Gunneridae</taxon>
        <taxon>Pentapetalae</taxon>
        <taxon>rosids</taxon>
        <taxon>fabids</taxon>
        <taxon>Rosales</taxon>
        <taxon>Cannabaceae</taxon>
        <taxon>Cannabis</taxon>
    </lineage>
</organism>
<dbReference type="EMBL" id="UZAU01000718">
    <property type="status" value="NOT_ANNOTATED_CDS"/>
    <property type="molecule type" value="Genomic_DNA"/>
</dbReference>
<feature type="compositionally biased region" description="Low complexity" evidence="1">
    <location>
        <begin position="1"/>
        <end position="22"/>
    </location>
</feature>
<name>A0A803QFE0_CANSA</name>
<evidence type="ECO:0000256" key="1">
    <source>
        <dbReference type="SAM" id="MobiDB-lite"/>
    </source>
</evidence>
<reference evidence="2" key="2">
    <citation type="submission" date="2021-03" db="UniProtKB">
        <authorList>
            <consortium name="EnsemblPlants"/>
        </authorList>
    </citation>
    <scope>IDENTIFICATION</scope>
</reference>
<feature type="region of interest" description="Disordered" evidence="1">
    <location>
        <begin position="1"/>
        <end position="47"/>
    </location>
</feature>
<dbReference type="Proteomes" id="UP000596661">
    <property type="component" value="Chromosome 9"/>
</dbReference>
<dbReference type="AlphaFoldDB" id="A0A803QFE0"/>
<dbReference type="Gramene" id="evm.model.09.202">
    <property type="protein sequence ID" value="cds.evm.model.09.202"/>
    <property type="gene ID" value="evm.TU.09.202"/>
</dbReference>
<sequence length="110" mass="12081">MQSWQESSSSSSDSPTSSLSYSDLEFNSGSPDTPQKGRRSPLVKKPSQAKVVITIARYTSQDPNLTRTKQTYCAVPSNDPHIAELMARVCAAQARQAKTPIEPKERVRLA</sequence>